<reference evidence="2" key="1">
    <citation type="submission" date="2021-02" db="EMBL/GenBank/DDBJ databases">
        <authorList>
            <person name="Nowell W R."/>
        </authorList>
    </citation>
    <scope>NUCLEOTIDE SEQUENCE</scope>
</reference>
<dbReference type="Proteomes" id="UP000663866">
    <property type="component" value="Unassembled WGS sequence"/>
</dbReference>
<dbReference type="AlphaFoldDB" id="A0A819DQM0"/>
<keyword evidence="3" id="KW-1185">Reference proteome</keyword>
<dbReference type="EMBL" id="CAJOBG010000554">
    <property type="protein sequence ID" value="CAF3829148.1"/>
    <property type="molecule type" value="Genomic_DNA"/>
</dbReference>
<dbReference type="Pfam" id="PF05699">
    <property type="entry name" value="Dimer_Tnp_hAT"/>
    <property type="match status" value="1"/>
</dbReference>
<organism evidence="2 3">
    <name type="scientific">Rotaria magnacalcarata</name>
    <dbReference type="NCBI Taxonomy" id="392030"/>
    <lineage>
        <taxon>Eukaryota</taxon>
        <taxon>Metazoa</taxon>
        <taxon>Spiralia</taxon>
        <taxon>Gnathifera</taxon>
        <taxon>Rotifera</taxon>
        <taxon>Eurotatoria</taxon>
        <taxon>Bdelloidea</taxon>
        <taxon>Philodinida</taxon>
        <taxon>Philodinidae</taxon>
        <taxon>Rotaria</taxon>
    </lineage>
</organism>
<sequence>MNQPKTKKILEQLTDREIAKIKCTTIARDEKEYENTFPHLASVPRCIFFILCSSAAVEREFSAAGKLISQRRSSLDPTTINNILDLR</sequence>
<dbReference type="InterPro" id="IPR012337">
    <property type="entry name" value="RNaseH-like_sf"/>
</dbReference>
<evidence type="ECO:0000313" key="3">
    <source>
        <dbReference type="Proteomes" id="UP000663866"/>
    </source>
</evidence>
<accession>A0A819DQM0</accession>
<protein>
    <recommendedName>
        <fullName evidence="1">HAT C-terminal dimerisation domain-containing protein</fullName>
    </recommendedName>
</protein>
<evidence type="ECO:0000259" key="1">
    <source>
        <dbReference type="Pfam" id="PF05699"/>
    </source>
</evidence>
<dbReference type="GO" id="GO:0046983">
    <property type="term" value="F:protein dimerization activity"/>
    <property type="evidence" value="ECO:0007669"/>
    <property type="project" value="InterPro"/>
</dbReference>
<evidence type="ECO:0000313" key="2">
    <source>
        <dbReference type="EMBL" id="CAF3829148.1"/>
    </source>
</evidence>
<gene>
    <name evidence="2" type="ORF">OVN521_LOCUS5538</name>
</gene>
<dbReference type="InterPro" id="IPR008906">
    <property type="entry name" value="HATC_C_dom"/>
</dbReference>
<feature type="domain" description="HAT C-terminal dimerisation" evidence="1">
    <location>
        <begin position="31"/>
        <end position="84"/>
    </location>
</feature>
<name>A0A819DQM0_9BILA</name>
<proteinExistence type="predicted"/>
<dbReference type="SUPFAM" id="SSF53098">
    <property type="entry name" value="Ribonuclease H-like"/>
    <property type="match status" value="1"/>
</dbReference>
<comment type="caution">
    <text evidence="2">The sequence shown here is derived from an EMBL/GenBank/DDBJ whole genome shotgun (WGS) entry which is preliminary data.</text>
</comment>